<keyword evidence="1" id="KW-1133">Transmembrane helix</keyword>
<feature type="transmembrane region" description="Helical" evidence="1">
    <location>
        <begin position="40"/>
        <end position="61"/>
    </location>
</feature>
<name>A0ABV3PN41_9HYPH</name>
<comment type="caution">
    <text evidence="2">The sequence shown here is derived from an EMBL/GenBank/DDBJ whole genome shotgun (WGS) entry which is preliminary data.</text>
</comment>
<feature type="transmembrane region" description="Helical" evidence="1">
    <location>
        <begin position="124"/>
        <end position="142"/>
    </location>
</feature>
<dbReference type="RefSeq" id="WP_367624588.1">
    <property type="nucleotide sequence ID" value="NZ_JBFNQD010000004.1"/>
</dbReference>
<feature type="transmembrane region" description="Helical" evidence="1">
    <location>
        <begin position="99"/>
        <end position="118"/>
    </location>
</feature>
<dbReference type="EMBL" id="JBFNQD010000004">
    <property type="protein sequence ID" value="MEW9307049.1"/>
    <property type="molecule type" value="Genomic_DNA"/>
</dbReference>
<keyword evidence="1" id="KW-0812">Transmembrane</keyword>
<dbReference type="Proteomes" id="UP001555786">
    <property type="component" value="Unassembled WGS sequence"/>
</dbReference>
<evidence type="ECO:0000256" key="1">
    <source>
        <dbReference type="SAM" id="Phobius"/>
    </source>
</evidence>
<evidence type="ECO:0000313" key="2">
    <source>
        <dbReference type="EMBL" id="MEW9307049.1"/>
    </source>
</evidence>
<feature type="transmembrane region" description="Helical" evidence="1">
    <location>
        <begin position="73"/>
        <end position="92"/>
    </location>
</feature>
<evidence type="ECO:0008006" key="4">
    <source>
        <dbReference type="Google" id="ProtNLM"/>
    </source>
</evidence>
<keyword evidence="1" id="KW-0472">Membrane</keyword>
<reference evidence="2 3" key="1">
    <citation type="submission" date="2024-07" db="EMBL/GenBank/DDBJ databases">
        <title>Description of Labrys sedimenti sp. nov., isolated from a diclofenac-degrading enrichment culture.</title>
        <authorList>
            <person name="Tancsics A."/>
            <person name="Csepanyi A."/>
        </authorList>
    </citation>
    <scope>NUCLEOTIDE SEQUENCE [LARGE SCALE GENOMIC DNA]</scope>
    <source>
        <strain evidence="2 3">LMG 23578</strain>
    </source>
</reference>
<keyword evidence="3" id="KW-1185">Reference proteome</keyword>
<gene>
    <name evidence="2" type="ORF">ABXS05_15970</name>
</gene>
<proteinExistence type="predicted"/>
<evidence type="ECO:0000313" key="3">
    <source>
        <dbReference type="Proteomes" id="UP001555786"/>
    </source>
</evidence>
<sequence>MSPVAQDLRQLGHLLATDTLAVIAAIALMSWLLRRREGVLAWLCCAGAAWCAFNLAGLPQIETRPFGFSVGRIALLYPLLFTTLGLAASLVGARLPRGLMVAMALACFGLGAAAIPFHDLATTRIAGLASLGAALLLLGFFCNEGGNADRYA</sequence>
<protein>
    <recommendedName>
        <fullName evidence="4">GGDEF domain-containing protein</fullName>
    </recommendedName>
</protein>
<organism evidence="2 3">
    <name type="scientific">Labrys neptuniae</name>
    <dbReference type="NCBI Taxonomy" id="376174"/>
    <lineage>
        <taxon>Bacteria</taxon>
        <taxon>Pseudomonadati</taxon>
        <taxon>Pseudomonadota</taxon>
        <taxon>Alphaproteobacteria</taxon>
        <taxon>Hyphomicrobiales</taxon>
        <taxon>Xanthobacteraceae</taxon>
        <taxon>Labrys</taxon>
    </lineage>
</organism>
<feature type="transmembrane region" description="Helical" evidence="1">
    <location>
        <begin position="12"/>
        <end position="33"/>
    </location>
</feature>
<accession>A0ABV3PN41</accession>